<proteinExistence type="inferred from homology"/>
<dbReference type="EMBL" id="SRLO01001712">
    <property type="protein sequence ID" value="TNN35766.1"/>
    <property type="molecule type" value="Genomic_DNA"/>
</dbReference>
<dbReference type="GO" id="GO:0005483">
    <property type="term" value="F:soluble NSF attachment protein activity"/>
    <property type="evidence" value="ECO:0007669"/>
    <property type="project" value="TreeGrafter"/>
</dbReference>
<keyword evidence="2" id="KW-0813">Transport</keyword>
<dbReference type="GO" id="GO:0019905">
    <property type="term" value="F:syntaxin binding"/>
    <property type="evidence" value="ECO:0007669"/>
    <property type="project" value="TreeGrafter"/>
</dbReference>
<evidence type="ECO:0000256" key="2">
    <source>
        <dbReference type="ARBA" id="ARBA00022448"/>
    </source>
</evidence>
<dbReference type="InterPro" id="IPR011990">
    <property type="entry name" value="TPR-like_helical_dom_sf"/>
</dbReference>
<comment type="similarity">
    <text evidence="1">Belongs to the SNAP family.</text>
</comment>
<keyword evidence="4" id="KW-0653">Protein transport</keyword>
<evidence type="ECO:0000256" key="1">
    <source>
        <dbReference type="ARBA" id="ARBA00010050"/>
    </source>
</evidence>
<dbReference type="GO" id="GO:0006886">
    <property type="term" value="P:intracellular protein transport"/>
    <property type="evidence" value="ECO:0007669"/>
    <property type="project" value="InterPro"/>
</dbReference>
<name>A0A4Z2F3G2_9TELE</name>
<dbReference type="InterPro" id="IPR000744">
    <property type="entry name" value="NSF_attach"/>
</dbReference>
<dbReference type="GO" id="GO:0035494">
    <property type="term" value="P:SNARE complex disassembly"/>
    <property type="evidence" value="ECO:0007669"/>
    <property type="project" value="TreeGrafter"/>
</dbReference>
<dbReference type="GO" id="GO:0043195">
    <property type="term" value="C:terminal bouton"/>
    <property type="evidence" value="ECO:0007669"/>
    <property type="project" value="TreeGrafter"/>
</dbReference>
<evidence type="ECO:0000256" key="4">
    <source>
        <dbReference type="ARBA" id="ARBA00022927"/>
    </source>
</evidence>
<accession>A0A4Z2F3G2</accession>
<sequence>MDNPLLKYSAKEYFFKASLCHFIVDELNAKASFPPSWFVIAIEKYEEMFPAFSDSRECKLLKKLLEAHEEQNCDAFTEAVS</sequence>
<dbReference type="OrthoDB" id="9984275at2759"/>
<dbReference type="AlphaFoldDB" id="A0A4Z2F3G2"/>
<organism evidence="5 6">
    <name type="scientific">Liparis tanakae</name>
    <name type="common">Tanaka's snailfish</name>
    <dbReference type="NCBI Taxonomy" id="230148"/>
    <lineage>
        <taxon>Eukaryota</taxon>
        <taxon>Metazoa</taxon>
        <taxon>Chordata</taxon>
        <taxon>Craniata</taxon>
        <taxon>Vertebrata</taxon>
        <taxon>Euteleostomi</taxon>
        <taxon>Actinopterygii</taxon>
        <taxon>Neopterygii</taxon>
        <taxon>Teleostei</taxon>
        <taxon>Neoteleostei</taxon>
        <taxon>Acanthomorphata</taxon>
        <taxon>Eupercaria</taxon>
        <taxon>Perciformes</taxon>
        <taxon>Cottioidei</taxon>
        <taxon>Cottales</taxon>
        <taxon>Liparidae</taxon>
        <taxon>Liparis</taxon>
    </lineage>
</organism>
<dbReference type="Proteomes" id="UP000314294">
    <property type="component" value="Unassembled WGS sequence"/>
</dbReference>
<dbReference type="PANTHER" id="PTHR13768:SF12">
    <property type="entry name" value="BETA-SOLUBLE NSF ATTACHMENT PROTEIN"/>
    <property type="match status" value="1"/>
</dbReference>
<evidence type="ECO:0000313" key="6">
    <source>
        <dbReference type="Proteomes" id="UP000314294"/>
    </source>
</evidence>
<dbReference type="GO" id="GO:0010807">
    <property type="term" value="P:regulation of synaptic vesicle priming"/>
    <property type="evidence" value="ECO:0007669"/>
    <property type="project" value="TreeGrafter"/>
</dbReference>
<reference evidence="5 6" key="1">
    <citation type="submission" date="2019-03" db="EMBL/GenBank/DDBJ databases">
        <title>First draft genome of Liparis tanakae, snailfish: a comprehensive survey of snailfish specific genes.</title>
        <authorList>
            <person name="Kim W."/>
            <person name="Song I."/>
            <person name="Jeong J.-H."/>
            <person name="Kim D."/>
            <person name="Kim S."/>
            <person name="Ryu S."/>
            <person name="Song J.Y."/>
            <person name="Lee S.K."/>
        </authorList>
    </citation>
    <scope>NUCLEOTIDE SEQUENCE [LARGE SCALE GENOMIC DNA]</scope>
    <source>
        <tissue evidence="5">Muscle</tissue>
    </source>
</reference>
<comment type="caution">
    <text evidence="5">The sequence shown here is derived from an EMBL/GenBank/DDBJ whole genome shotgun (WGS) entry which is preliminary data.</text>
</comment>
<gene>
    <name evidence="5" type="primary">Napb_1</name>
    <name evidence="5" type="ORF">EYF80_054073</name>
</gene>
<dbReference type="PANTHER" id="PTHR13768">
    <property type="entry name" value="SOLUBLE NSF ATTACHMENT PROTEIN SNAP"/>
    <property type="match status" value="1"/>
</dbReference>
<protein>
    <submittedName>
        <fullName evidence="5">Beta-soluble NSF attachment protein</fullName>
    </submittedName>
</protein>
<evidence type="ECO:0000256" key="3">
    <source>
        <dbReference type="ARBA" id="ARBA00022892"/>
    </source>
</evidence>
<keyword evidence="6" id="KW-1185">Reference proteome</keyword>
<dbReference type="Pfam" id="PF14938">
    <property type="entry name" value="SNAP"/>
    <property type="match status" value="1"/>
</dbReference>
<dbReference type="Gene3D" id="1.25.40.10">
    <property type="entry name" value="Tetratricopeptide repeat domain"/>
    <property type="match status" value="1"/>
</dbReference>
<dbReference type="GO" id="GO:0035249">
    <property type="term" value="P:synaptic transmission, glutamatergic"/>
    <property type="evidence" value="ECO:0007669"/>
    <property type="project" value="TreeGrafter"/>
</dbReference>
<dbReference type="GO" id="GO:0070044">
    <property type="term" value="C:synaptobrevin 2-SNAP-25-syntaxin-1a complex"/>
    <property type="evidence" value="ECO:0007669"/>
    <property type="project" value="TreeGrafter"/>
</dbReference>
<evidence type="ECO:0000313" key="5">
    <source>
        <dbReference type="EMBL" id="TNN35766.1"/>
    </source>
</evidence>
<dbReference type="GO" id="GO:0005774">
    <property type="term" value="C:vacuolar membrane"/>
    <property type="evidence" value="ECO:0007669"/>
    <property type="project" value="TreeGrafter"/>
</dbReference>
<keyword evidence="3" id="KW-0931">ER-Golgi transport</keyword>
<dbReference type="SUPFAM" id="SSF48452">
    <property type="entry name" value="TPR-like"/>
    <property type="match status" value="1"/>
</dbReference>